<accession>A0A8T1AT37</accession>
<dbReference type="SUPFAM" id="SSF57756">
    <property type="entry name" value="Retrovirus zinc finger-like domains"/>
    <property type="match status" value="1"/>
</dbReference>
<dbReference type="Proteomes" id="UP000736787">
    <property type="component" value="Unassembled WGS sequence"/>
</dbReference>
<evidence type="ECO:0000313" key="5">
    <source>
        <dbReference type="EMBL" id="KAG2886179.1"/>
    </source>
</evidence>
<evidence type="ECO:0000313" key="8">
    <source>
        <dbReference type="Proteomes" id="UP000774804"/>
    </source>
</evidence>
<keyword evidence="1" id="KW-0479">Metal-binding</keyword>
<protein>
    <recommendedName>
        <fullName evidence="3">CCHC-type domain-containing protein</fullName>
    </recommendedName>
</protein>
<keyword evidence="1" id="KW-0862">Zinc</keyword>
<dbReference type="InterPro" id="IPR036875">
    <property type="entry name" value="Znf_CCHC_sf"/>
</dbReference>
<evidence type="ECO:0000256" key="2">
    <source>
        <dbReference type="SAM" id="MobiDB-lite"/>
    </source>
</evidence>
<dbReference type="AlphaFoldDB" id="A0A8T1AT37"/>
<dbReference type="EMBL" id="RCMG01001299">
    <property type="protein sequence ID" value="KAG2830921.1"/>
    <property type="molecule type" value="Genomic_DNA"/>
</dbReference>
<dbReference type="PROSITE" id="PS50158">
    <property type="entry name" value="ZF_CCHC"/>
    <property type="match status" value="1"/>
</dbReference>
<dbReference type="GO" id="GO:0008270">
    <property type="term" value="F:zinc ion binding"/>
    <property type="evidence" value="ECO:0007669"/>
    <property type="project" value="UniProtKB-KW"/>
</dbReference>
<organism evidence="5 8">
    <name type="scientific">Phytophthora cactorum</name>
    <dbReference type="NCBI Taxonomy" id="29920"/>
    <lineage>
        <taxon>Eukaryota</taxon>
        <taxon>Sar</taxon>
        <taxon>Stramenopiles</taxon>
        <taxon>Oomycota</taxon>
        <taxon>Peronosporomycetes</taxon>
        <taxon>Peronosporales</taxon>
        <taxon>Peronosporaceae</taxon>
        <taxon>Phytophthora</taxon>
    </lineage>
</organism>
<evidence type="ECO:0000313" key="4">
    <source>
        <dbReference type="EMBL" id="KAG2830921.1"/>
    </source>
</evidence>
<gene>
    <name evidence="4" type="ORF">PC113_g21024</name>
    <name evidence="5" type="ORF">PC115_g20757</name>
    <name evidence="6" type="ORF">PC117_g23888</name>
    <name evidence="7" type="ORF">PC118_g20855</name>
</gene>
<dbReference type="Proteomes" id="UP000735874">
    <property type="component" value="Unassembled WGS sequence"/>
</dbReference>
<name>A0A8T1AT37_9STRA</name>
<sequence>MFMDGLRVGPARTQVFCVQASTLEEAIQVAHHEEYSHRQARTLAYVWPGGSTPSANLTAPSGPVPMELGLAEQQDIRCYGCGRLDHMKRACPAGGQRNRFPPRPLGLKGRWQKPRPRGQGNAGDQ</sequence>
<feature type="region of interest" description="Disordered" evidence="2">
    <location>
        <begin position="90"/>
        <end position="125"/>
    </location>
</feature>
<keyword evidence="1" id="KW-0863">Zinc-finger</keyword>
<dbReference type="EMBL" id="RCML01001325">
    <property type="protein sequence ID" value="KAG2963503.1"/>
    <property type="molecule type" value="Genomic_DNA"/>
</dbReference>
<dbReference type="Proteomes" id="UP000697107">
    <property type="component" value="Unassembled WGS sequence"/>
</dbReference>
<dbReference type="Gene3D" id="4.10.60.10">
    <property type="entry name" value="Zinc finger, CCHC-type"/>
    <property type="match status" value="1"/>
</dbReference>
<comment type="caution">
    <text evidence="5">The sequence shown here is derived from an EMBL/GenBank/DDBJ whole genome shotgun (WGS) entry which is preliminary data.</text>
</comment>
<dbReference type="Proteomes" id="UP000774804">
    <property type="component" value="Unassembled WGS sequence"/>
</dbReference>
<dbReference type="EMBL" id="RCMK01001506">
    <property type="protein sequence ID" value="KAG2893016.1"/>
    <property type="molecule type" value="Genomic_DNA"/>
</dbReference>
<proteinExistence type="predicted"/>
<dbReference type="InterPro" id="IPR001878">
    <property type="entry name" value="Znf_CCHC"/>
</dbReference>
<feature type="domain" description="CCHC-type" evidence="3">
    <location>
        <begin position="77"/>
        <end position="92"/>
    </location>
</feature>
<dbReference type="GO" id="GO:0003676">
    <property type="term" value="F:nucleic acid binding"/>
    <property type="evidence" value="ECO:0007669"/>
    <property type="project" value="InterPro"/>
</dbReference>
<dbReference type="EMBL" id="RCMI01001358">
    <property type="protein sequence ID" value="KAG2886179.1"/>
    <property type="molecule type" value="Genomic_DNA"/>
</dbReference>
<evidence type="ECO:0000259" key="3">
    <source>
        <dbReference type="PROSITE" id="PS50158"/>
    </source>
</evidence>
<evidence type="ECO:0000256" key="1">
    <source>
        <dbReference type="PROSITE-ProRule" id="PRU00047"/>
    </source>
</evidence>
<reference evidence="5" key="1">
    <citation type="submission" date="2018-10" db="EMBL/GenBank/DDBJ databases">
        <title>Effector identification in a new, highly contiguous assembly of the strawberry crown rot pathogen Phytophthora cactorum.</title>
        <authorList>
            <person name="Armitage A.D."/>
            <person name="Nellist C.F."/>
            <person name="Bates H."/>
            <person name="Vickerstaff R.J."/>
            <person name="Harrison R.J."/>
        </authorList>
    </citation>
    <scope>NUCLEOTIDE SEQUENCE</scope>
    <source>
        <strain evidence="4">15-7</strain>
        <strain evidence="5">4032</strain>
        <strain evidence="6">4040</strain>
        <strain evidence="7">P415</strain>
    </source>
</reference>
<evidence type="ECO:0000313" key="7">
    <source>
        <dbReference type="EMBL" id="KAG2963503.1"/>
    </source>
</evidence>
<evidence type="ECO:0000313" key="6">
    <source>
        <dbReference type="EMBL" id="KAG2893016.1"/>
    </source>
</evidence>